<dbReference type="Gene3D" id="3.40.50.2300">
    <property type="match status" value="2"/>
</dbReference>
<dbReference type="SUPFAM" id="SSF55874">
    <property type="entry name" value="ATPase domain of HSP90 chaperone/DNA topoisomerase II/histidine kinase"/>
    <property type="match status" value="1"/>
</dbReference>
<name>R4YKI2_OLEAN</name>
<evidence type="ECO:0000259" key="16">
    <source>
        <dbReference type="PROSITE" id="PS50109"/>
    </source>
</evidence>
<dbReference type="InterPro" id="IPR003594">
    <property type="entry name" value="HATPase_dom"/>
</dbReference>
<dbReference type="Pfam" id="PF00072">
    <property type="entry name" value="Response_reg"/>
    <property type="match status" value="2"/>
</dbReference>
<dbReference type="InterPro" id="IPR001789">
    <property type="entry name" value="Sig_transdc_resp-reg_receiver"/>
</dbReference>
<feature type="transmembrane region" description="Helical" evidence="15">
    <location>
        <begin position="253"/>
        <end position="274"/>
    </location>
</feature>
<dbReference type="Pfam" id="PF07696">
    <property type="entry name" value="7TMR-DISMED2"/>
    <property type="match status" value="1"/>
</dbReference>
<evidence type="ECO:0000259" key="17">
    <source>
        <dbReference type="PROSITE" id="PS50110"/>
    </source>
</evidence>
<feature type="coiled-coil region" evidence="14">
    <location>
        <begin position="362"/>
        <end position="404"/>
    </location>
</feature>
<keyword evidence="4 13" id="KW-0597">Phosphoprotein</keyword>
<dbReference type="SUPFAM" id="SSF52172">
    <property type="entry name" value="CheY-like"/>
    <property type="match status" value="2"/>
</dbReference>
<evidence type="ECO:0000256" key="10">
    <source>
        <dbReference type="ARBA" id="ARBA00022989"/>
    </source>
</evidence>
<dbReference type="GO" id="GO:0000155">
    <property type="term" value="F:phosphorelay sensor kinase activity"/>
    <property type="evidence" value="ECO:0007669"/>
    <property type="project" value="InterPro"/>
</dbReference>
<evidence type="ECO:0000256" key="15">
    <source>
        <dbReference type="SAM" id="Phobius"/>
    </source>
</evidence>
<dbReference type="Gene3D" id="2.60.40.2380">
    <property type="match status" value="1"/>
</dbReference>
<keyword evidence="7" id="KW-0547">Nucleotide-binding</keyword>
<evidence type="ECO:0000256" key="4">
    <source>
        <dbReference type="ARBA" id="ARBA00022553"/>
    </source>
</evidence>
<evidence type="ECO:0000256" key="2">
    <source>
        <dbReference type="ARBA" id="ARBA00004370"/>
    </source>
</evidence>
<dbReference type="Pfam" id="PF07695">
    <property type="entry name" value="7TMR-DISM_7TM"/>
    <property type="match status" value="1"/>
</dbReference>
<evidence type="ECO:0000256" key="7">
    <source>
        <dbReference type="ARBA" id="ARBA00022741"/>
    </source>
</evidence>
<dbReference type="GO" id="GO:0005524">
    <property type="term" value="F:ATP binding"/>
    <property type="evidence" value="ECO:0007669"/>
    <property type="project" value="UniProtKB-KW"/>
</dbReference>
<evidence type="ECO:0000256" key="3">
    <source>
        <dbReference type="ARBA" id="ARBA00012438"/>
    </source>
</evidence>
<dbReference type="InterPro" id="IPR004358">
    <property type="entry name" value="Sig_transdc_His_kin-like_C"/>
</dbReference>
<dbReference type="InterPro" id="IPR005467">
    <property type="entry name" value="His_kinase_dom"/>
</dbReference>
<dbReference type="Pfam" id="PF02518">
    <property type="entry name" value="HATPase_c"/>
    <property type="match status" value="1"/>
</dbReference>
<keyword evidence="5" id="KW-0808">Transferase</keyword>
<dbReference type="KEGG" id="oai:OLEAN_C06190"/>
<keyword evidence="6 15" id="KW-0812">Transmembrane</keyword>
<keyword evidence="8" id="KW-0418">Kinase</keyword>
<evidence type="ECO:0000256" key="1">
    <source>
        <dbReference type="ARBA" id="ARBA00000085"/>
    </source>
</evidence>
<dbReference type="SUPFAM" id="SSF47384">
    <property type="entry name" value="Homodimeric domain of signal transducing histidine kinase"/>
    <property type="match status" value="1"/>
</dbReference>
<keyword evidence="9" id="KW-0067">ATP-binding</keyword>
<dbReference type="HOGENOM" id="CLU_000445_105_2_6"/>
<dbReference type="CDD" id="cd00082">
    <property type="entry name" value="HisKA"/>
    <property type="match status" value="1"/>
</dbReference>
<dbReference type="PROSITE" id="PS50109">
    <property type="entry name" value="HIS_KIN"/>
    <property type="match status" value="1"/>
</dbReference>
<dbReference type="PATRIC" id="fig|698738.3.peg.637"/>
<feature type="transmembrane region" description="Helical" evidence="15">
    <location>
        <begin position="310"/>
        <end position="329"/>
    </location>
</feature>
<dbReference type="STRING" id="698738.OLEAN_C06190"/>
<dbReference type="InterPro" id="IPR036097">
    <property type="entry name" value="HisK_dim/P_sf"/>
</dbReference>
<dbReference type="InterPro" id="IPR036890">
    <property type="entry name" value="HATPase_C_sf"/>
</dbReference>
<evidence type="ECO:0000256" key="11">
    <source>
        <dbReference type="ARBA" id="ARBA00023012"/>
    </source>
</evidence>
<accession>R4YKI2</accession>
<keyword evidence="10 15" id="KW-1133">Transmembrane helix</keyword>
<evidence type="ECO:0000256" key="5">
    <source>
        <dbReference type="ARBA" id="ARBA00022679"/>
    </source>
</evidence>
<proteinExistence type="predicted"/>
<feature type="transmembrane region" description="Helical" evidence="15">
    <location>
        <begin position="224"/>
        <end position="244"/>
    </location>
</feature>
<evidence type="ECO:0000313" key="18">
    <source>
        <dbReference type="EMBL" id="CCK74795.1"/>
    </source>
</evidence>
<reference evidence="18 19" key="1">
    <citation type="journal article" date="2013" name="Nat. Commun.">
        <title>Genome sequence and functional genomic analysis of the oil-degrading bacterium Oleispira antarctica.</title>
        <authorList>
            <person name="Kube M."/>
            <person name="Chernikova T.N."/>
            <person name="Al-Ramahi Y."/>
            <person name="Beloqui A."/>
            <person name="Lopez-Cortez N."/>
            <person name="Guazzaroni M.E."/>
            <person name="Heipieper H.J."/>
            <person name="Klages S."/>
            <person name="Kotsyurbenko O.R."/>
            <person name="Langer I."/>
            <person name="Nechitaylo T.Y."/>
            <person name="Lunsdorf H."/>
            <person name="Fernandez M."/>
            <person name="Juarez S."/>
            <person name="Ciordia S."/>
            <person name="Singer A."/>
            <person name="Kagan O."/>
            <person name="Egorova O."/>
            <person name="Petit P.A."/>
            <person name="Stogios P."/>
            <person name="Kim Y."/>
            <person name="Tchigvintsev A."/>
            <person name="Flick R."/>
            <person name="Denaro R."/>
            <person name="Genovese M."/>
            <person name="Albar J.P."/>
            <person name="Reva O.N."/>
            <person name="Martinez-Gomariz M."/>
            <person name="Tran H."/>
            <person name="Ferrer M."/>
            <person name="Savchenko A."/>
            <person name="Yakunin A.F."/>
            <person name="Yakimov M.M."/>
            <person name="Golyshina O.V."/>
            <person name="Reinhardt R."/>
            <person name="Golyshin P.N."/>
        </authorList>
    </citation>
    <scope>NUCLEOTIDE SEQUENCE [LARGE SCALE GENOMIC DNA]</scope>
</reference>
<evidence type="ECO:0000256" key="12">
    <source>
        <dbReference type="ARBA" id="ARBA00023136"/>
    </source>
</evidence>
<dbReference type="SMART" id="SM00387">
    <property type="entry name" value="HATPase_c"/>
    <property type="match status" value="1"/>
</dbReference>
<dbReference type="AlphaFoldDB" id="R4YKI2"/>
<feature type="modified residue" description="4-aspartylphosphate" evidence="13">
    <location>
        <position position="716"/>
    </location>
</feature>
<feature type="modified residue" description="4-aspartylphosphate" evidence="13">
    <location>
        <position position="869"/>
    </location>
</feature>
<dbReference type="PANTHER" id="PTHR43047:SF72">
    <property type="entry name" value="OSMOSENSING HISTIDINE PROTEIN KINASE SLN1"/>
    <property type="match status" value="1"/>
</dbReference>
<dbReference type="SMART" id="SM00448">
    <property type="entry name" value="REC"/>
    <property type="match status" value="2"/>
</dbReference>
<keyword evidence="19" id="KW-1185">Reference proteome</keyword>
<dbReference type="SMART" id="SM00388">
    <property type="entry name" value="HisKA"/>
    <property type="match status" value="1"/>
</dbReference>
<dbReference type="EC" id="2.7.13.3" evidence="3"/>
<feature type="domain" description="Histidine kinase" evidence="16">
    <location>
        <begin position="418"/>
        <end position="643"/>
    </location>
</feature>
<evidence type="ECO:0000256" key="8">
    <source>
        <dbReference type="ARBA" id="ARBA00022777"/>
    </source>
</evidence>
<evidence type="ECO:0000256" key="9">
    <source>
        <dbReference type="ARBA" id="ARBA00022840"/>
    </source>
</evidence>
<evidence type="ECO:0000256" key="6">
    <source>
        <dbReference type="ARBA" id="ARBA00022692"/>
    </source>
</evidence>
<comment type="subcellular location">
    <subcellularLocation>
        <location evidence="2">Membrane</location>
    </subcellularLocation>
</comment>
<gene>
    <name evidence="18" type="ORF">OLEAN_C06190</name>
</gene>
<dbReference type="PROSITE" id="PS50110">
    <property type="entry name" value="RESPONSE_REGULATORY"/>
    <property type="match status" value="2"/>
</dbReference>
<dbReference type="FunFam" id="1.10.287.130:FF:000004">
    <property type="entry name" value="Ethylene receptor 1"/>
    <property type="match status" value="1"/>
</dbReference>
<dbReference type="PANTHER" id="PTHR43047">
    <property type="entry name" value="TWO-COMPONENT HISTIDINE PROTEIN KINASE"/>
    <property type="match status" value="1"/>
</dbReference>
<sequence length="938" mass="105909">MILTDHQESYAVGPFLEILEDKDKQWTINDITSPRLINRFKPNTIDTPHFGFTNSAYWVRISLVNHSERIKDWRLILGLANFNFVDLYLPEDQGYKNIKTGNSRVFSTRDLNDRQFVFRLYLPDPAEEKTFYLRFENEAPMILKLTIKSVEAHAKQGLFDHLVLGITYGGILIMFGYNFFLALALRDRGYIYYTLFLLGMGIGITYYEGILLQYIMPNLVWPKLIPISISVAYASVLLLTAYLLKLQSQAPRLYLVTKIGFFTWCALTVGFLVFSYLQVIVFFQLFLLITLIYMLLVGCYSWYQGYPAARAYTLSWIFYIVGFSTFPLSRLEIGIIEEPTLWIRLGFVAQMILLSLALAEKINLIRNKKEAAERKLADSLRDANQELEQRVLDRTQELIKAKENAEIANSAKTTFLANMSHEIRTPMNAILGFSELMQQNSHTTEEDKQTLTIINTAGNNLLLLINNILDISKIEAGHNRLVNNDFNLKKLFTEMEQTFKGLSDQKGLTLDLNIPHDMPSFINSDEGKLRQILTNLLGNAVKFTQQGGISLRVRSVNLTTKEVKNSILLTMEIEDTGLGISQEEKSKVFSVFGQTSAGLQSVGGTGLGMVIAREYAQLMGGDISFSSEKNVGTTFSLTVQVKEAATRQEHEPSHEIIRFKPDQTNKTILVVDDIENNRILIHKTLAPLGFKVIEASDGLQACTISEQQHPDIILMDIRMQVMGGEDAIRHIKATERGKKTPIIAVSASVFKSEQQDILNQGADDFLSKPFKRNQLLKLISKHLNLTYEYNDVSSTGNVASKVLPPEDDELVNPAAQPLGKVLIVDDVEVNNLLLRKILTTEGYQCKEASNGIDALEIYQAWHPDIVLLDNQMPEMDGKEVLRRINSFSDHNPAPVIIVTADCDNEETKRLIDLGAIAVMNKPFKPAKIKAAVSQYIRS</sequence>
<feature type="transmembrane region" description="Helical" evidence="15">
    <location>
        <begin position="190"/>
        <end position="212"/>
    </location>
</feature>
<dbReference type="Gene3D" id="3.30.565.10">
    <property type="entry name" value="Histidine kinase-like ATPase, C-terminal domain"/>
    <property type="match status" value="1"/>
</dbReference>
<dbReference type="GO" id="GO:0016020">
    <property type="term" value="C:membrane"/>
    <property type="evidence" value="ECO:0007669"/>
    <property type="project" value="UniProtKB-SubCell"/>
</dbReference>
<evidence type="ECO:0000256" key="14">
    <source>
        <dbReference type="SAM" id="Coils"/>
    </source>
</evidence>
<protein>
    <recommendedName>
        <fullName evidence="3">histidine kinase</fullName>
        <ecNumber evidence="3">2.7.13.3</ecNumber>
    </recommendedName>
</protein>
<dbReference type="Proteomes" id="UP000032749">
    <property type="component" value="Chromosome"/>
</dbReference>
<feature type="domain" description="Response regulatory" evidence="17">
    <location>
        <begin position="667"/>
        <end position="783"/>
    </location>
</feature>
<dbReference type="PRINTS" id="PR00344">
    <property type="entry name" value="BCTRLSENSOR"/>
</dbReference>
<evidence type="ECO:0000313" key="19">
    <source>
        <dbReference type="Proteomes" id="UP000032749"/>
    </source>
</evidence>
<dbReference type="InterPro" id="IPR011622">
    <property type="entry name" value="7TMR_DISM_rcpt_extracell_dom2"/>
</dbReference>
<evidence type="ECO:0000256" key="13">
    <source>
        <dbReference type="PROSITE-ProRule" id="PRU00169"/>
    </source>
</evidence>
<feature type="domain" description="Response regulatory" evidence="17">
    <location>
        <begin position="820"/>
        <end position="936"/>
    </location>
</feature>
<keyword evidence="12 15" id="KW-0472">Membrane</keyword>
<comment type="catalytic activity">
    <reaction evidence="1">
        <text>ATP + protein L-histidine = ADP + protein N-phospho-L-histidine.</text>
        <dbReference type="EC" id="2.7.13.3"/>
    </reaction>
</comment>
<dbReference type="InterPro" id="IPR003661">
    <property type="entry name" value="HisK_dim/P_dom"/>
</dbReference>
<keyword evidence="11" id="KW-0902">Two-component regulatory system</keyword>
<dbReference type="CDD" id="cd16922">
    <property type="entry name" value="HATPase_EvgS-ArcB-TorS-like"/>
    <property type="match status" value="1"/>
</dbReference>
<dbReference type="Gene3D" id="1.10.287.130">
    <property type="match status" value="1"/>
</dbReference>
<dbReference type="InterPro" id="IPR011006">
    <property type="entry name" value="CheY-like_superfamily"/>
</dbReference>
<dbReference type="CDD" id="cd17546">
    <property type="entry name" value="REC_hyHK_CKI1_RcsC-like"/>
    <property type="match status" value="2"/>
</dbReference>
<dbReference type="Pfam" id="PF00512">
    <property type="entry name" value="HisKA"/>
    <property type="match status" value="1"/>
</dbReference>
<dbReference type="EMBL" id="FO203512">
    <property type="protein sequence ID" value="CCK74795.1"/>
    <property type="molecule type" value="Genomic_DNA"/>
</dbReference>
<dbReference type="InterPro" id="IPR011623">
    <property type="entry name" value="7TMR_DISM_rcpt_extracell_dom1"/>
</dbReference>
<feature type="transmembrane region" description="Helical" evidence="15">
    <location>
        <begin position="280"/>
        <end position="303"/>
    </location>
</feature>
<dbReference type="FunFam" id="3.30.565.10:FF:000010">
    <property type="entry name" value="Sensor histidine kinase RcsC"/>
    <property type="match status" value="1"/>
</dbReference>
<feature type="transmembrane region" description="Helical" evidence="15">
    <location>
        <begin position="162"/>
        <end position="183"/>
    </location>
</feature>
<organism evidence="18 19">
    <name type="scientific">Oleispira antarctica RB-8</name>
    <dbReference type="NCBI Taxonomy" id="698738"/>
    <lineage>
        <taxon>Bacteria</taxon>
        <taxon>Pseudomonadati</taxon>
        <taxon>Pseudomonadota</taxon>
        <taxon>Gammaproteobacteria</taxon>
        <taxon>Oceanospirillales</taxon>
        <taxon>Oceanospirillaceae</taxon>
        <taxon>Oleispira</taxon>
    </lineage>
</organism>
<keyword evidence="14" id="KW-0175">Coiled coil</keyword>